<feature type="region of interest" description="Disordered" evidence="1">
    <location>
        <begin position="1"/>
        <end position="109"/>
    </location>
</feature>
<feature type="compositionally biased region" description="Low complexity" evidence="1">
    <location>
        <begin position="47"/>
        <end position="56"/>
    </location>
</feature>
<reference evidence="2" key="2">
    <citation type="submission" date="2021-08" db="EMBL/GenBank/DDBJ databases">
        <authorList>
            <person name="Tani A."/>
            <person name="Ola A."/>
            <person name="Ogura Y."/>
            <person name="Katsura K."/>
            <person name="Hayashi T."/>
        </authorList>
    </citation>
    <scope>NUCLEOTIDE SEQUENCE</scope>
    <source>
        <strain evidence="2">DSM 14458</strain>
    </source>
</reference>
<feature type="region of interest" description="Disordered" evidence="1">
    <location>
        <begin position="144"/>
        <end position="169"/>
    </location>
</feature>
<evidence type="ECO:0000256" key="1">
    <source>
        <dbReference type="SAM" id="MobiDB-lite"/>
    </source>
</evidence>
<proteinExistence type="predicted"/>
<protein>
    <recommendedName>
        <fullName evidence="4">Scaffolding protein</fullName>
    </recommendedName>
</protein>
<feature type="region of interest" description="Disordered" evidence="1">
    <location>
        <begin position="252"/>
        <end position="273"/>
    </location>
</feature>
<evidence type="ECO:0000313" key="2">
    <source>
        <dbReference type="EMBL" id="GJE75877.1"/>
    </source>
</evidence>
<organism evidence="2 3">
    <name type="scientific">Methylorubrum suomiense</name>
    <dbReference type="NCBI Taxonomy" id="144191"/>
    <lineage>
        <taxon>Bacteria</taxon>
        <taxon>Pseudomonadati</taxon>
        <taxon>Pseudomonadota</taxon>
        <taxon>Alphaproteobacteria</taxon>
        <taxon>Hyphomicrobiales</taxon>
        <taxon>Methylobacteriaceae</taxon>
        <taxon>Methylorubrum</taxon>
    </lineage>
</organism>
<sequence>MEPEDLIVLGAPADTQAAGGETSTAAEPSIEGQPAGGETNPAAPGSEQAEPATAPKPEAPKGEGEDGGEEKPKKRSGIQRMQARIAHLEAELASTRSVAPAAGGDRKAAVEKEIGAAPKEADFDDYAAFEDAKADYRIRKALAEQRISDREADASRRQSAAKDEAQEAFQDRCDEARDGIPDFDKVLQAAREREVKSHVSDLVVESEKGGLLAYYLAKNPDVLTKLNGMTERAAAKAVGALEARLTLAKPRTATAAPAPAKPVAGAAAPSSPDAEIDAWLAKTYRR</sequence>
<reference evidence="2" key="1">
    <citation type="journal article" date="2021" name="Front. Microbiol.">
        <title>Comprehensive Comparative Genomics and Phenotyping of Methylobacterium Species.</title>
        <authorList>
            <person name="Alessa O."/>
            <person name="Ogura Y."/>
            <person name="Fujitani Y."/>
            <person name="Takami H."/>
            <person name="Hayashi T."/>
            <person name="Sahin N."/>
            <person name="Tani A."/>
        </authorList>
    </citation>
    <scope>NUCLEOTIDE SEQUENCE</scope>
    <source>
        <strain evidence="2">DSM 14458</strain>
    </source>
</reference>
<evidence type="ECO:0008006" key="4">
    <source>
        <dbReference type="Google" id="ProtNLM"/>
    </source>
</evidence>
<dbReference type="RefSeq" id="WP_238308045.1">
    <property type="nucleotide sequence ID" value="NZ_BPRE01000007.1"/>
</dbReference>
<accession>A0ABQ4UYW0</accession>
<dbReference type="Proteomes" id="UP001055093">
    <property type="component" value="Unassembled WGS sequence"/>
</dbReference>
<evidence type="ECO:0000313" key="3">
    <source>
        <dbReference type="Proteomes" id="UP001055093"/>
    </source>
</evidence>
<feature type="compositionally biased region" description="Basic and acidic residues" evidence="1">
    <location>
        <begin position="58"/>
        <end position="72"/>
    </location>
</feature>
<comment type="caution">
    <text evidence="2">The sequence shown here is derived from an EMBL/GenBank/DDBJ whole genome shotgun (WGS) entry which is preliminary data.</text>
</comment>
<name>A0ABQ4UYW0_9HYPH</name>
<gene>
    <name evidence="2" type="ORF">BGCPKDLD_2464</name>
</gene>
<keyword evidence="3" id="KW-1185">Reference proteome</keyword>
<dbReference type="EMBL" id="BPRE01000007">
    <property type="protein sequence ID" value="GJE75877.1"/>
    <property type="molecule type" value="Genomic_DNA"/>
</dbReference>